<dbReference type="InterPro" id="IPR001932">
    <property type="entry name" value="PPM-type_phosphatase-like_dom"/>
</dbReference>
<comment type="caution">
    <text evidence="2">The sequence shown here is derived from an EMBL/GenBank/DDBJ whole genome shotgun (WGS) entry which is preliminary data.</text>
</comment>
<feature type="domain" description="PPM-type phosphatase" evidence="1">
    <location>
        <begin position="4"/>
        <end position="239"/>
    </location>
</feature>
<organism evidence="2 3">
    <name type="scientific">Dialister succinatiphilus YIT 11850</name>
    <dbReference type="NCBI Taxonomy" id="742743"/>
    <lineage>
        <taxon>Bacteria</taxon>
        <taxon>Bacillati</taxon>
        <taxon>Bacillota</taxon>
        <taxon>Negativicutes</taxon>
        <taxon>Veillonellales</taxon>
        <taxon>Veillonellaceae</taxon>
        <taxon>Dialister</taxon>
    </lineage>
</organism>
<dbReference type="PROSITE" id="PS51746">
    <property type="entry name" value="PPM_2"/>
    <property type="match status" value="1"/>
</dbReference>
<evidence type="ECO:0000313" key="2">
    <source>
        <dbReference type="EMBL" id="EHO63514.1"/>
    </source>
</evidence>
<dbReference type="CDD" id="cd00143">
    <property type="entry name" value="PP2Cc"/>
    <property type="match status" value="1"/>
</dbReference>
<dbReference type="SMART" id="SM00332">
    <property type="entry name" value="PP2Cc"/>
    <property type="match status" value="1"/>
</dbReference>
<dbReference type="SUPFAM" id="SSF81606">
    <property type="entry name" value="PP2C-like"/>
    <property type="match status" value="1"/>
</dbReference>
<protein>
    <recommendedName>
        <fullName evidence="1">PPM-type phosphatase domain-containing protein</fullName>
    </recommendedName>
</protein>
<dbReference type="RefSeq" id="WP_008859035.1">
    <property type="nucleotide sequence ID" value="NZ_JH591187.1"/>
</dbReference>
<dbReference type="NCBIfam" id="NF033484">
    <property type="entry name" value="Stp1_PP2C_phos"/>
    <property type="match status" value="1"/>
</dbReference>
<dbReference type="PATRIC" id="fig|742743.3.peg.547"/>
<gene>
    <name evidence="2" type="ORF">HMPREF9453_00531</name>
</gene>
<dbReference type="Gene3D" id="3.60.40.10">
    <property type="entry name" value="PPM-type phosphatase domain"/>
    <property type="match status" value="1"/>
</dbReference>
<keyword evidence="3" id="KW-1185">Reference proteome</keyword>
<dbReference type="SMART" id="SM00331">
    <property type="entry name" value="PP2C_SIG"/>
    <property type="match status" value="1"/>
</dbReference>
<name>H1CYU3_9FIRM</name>
<dbReference type="AlphaFoldDB" id="H1CYU3"/>
<dbReference type="InterPro" id="IPR036457">
    <property type="entry name" value="PPM-type-like_dom_sf"/>
</dbReference>
<proteinExistence type="predicted"/>
<dbReference type="HOGENOM" id="CLU_034545_4_1_9"/>
<dbReference type="eggNOG" id="COG0631">
    <property type="taxonomic scope" value="Bacteria"/>
</dbReference>
<dbReference type="STRING" id="742743.HMPREF9453_00531"/>
<dbReference type="Proteomes" id="UP000003277">
    <property type="component" value="Unassembled WGS sequence"/>
</dbReference>
<reference evidence="2 3" key="1">
    <citation type="submission" date="2011-11" db="EMBL/GenBank/DDBJ databases">
        <title>The Genome Sequence of Dialister succinatiphilus YIT 11850.</title>
        <authorList>
            <consortium name="The Broad Institute Genome Sequencing Platform"/>
            <person name="Earl A."/>
            <person name="Ward D."/>
            <person name="Feldgarden M."/>
            <person name="Gevers D."/>
            <person name="Morotomi M."/>
            <person name="Young S.K."/>
            <person name="Zeng Q."/>
            <person name="Gargeya S."/>
            <person name="Fitzgerald M."/>
            <person name="Haas B."/>
            <person name="Abouelleil A."/>
            <person name="Alvarado L."/>
            <person name="Arachchi H.M."/>
            <person name="Berlin A."/>
            <person name="Brown A."/>
            <person name="Chapman S.B."/>
            <person name="Dunbar C."/>
            <person name="Gearin G."/>
            <person name="Goldberg J."/>
            <person name="Griggs A."/>
            <person name="Gujja S."/>
            <person name="Heiman D."/>
            <person name="Howarth C."/>
            <person name="Lui A."/>
            <person name="MacDonald P.J.P."/>
            <person name="Montmayeur A."/>
            <person name="Murphy C."/>
            <person name="Neiman D."/>
            <person name="Pearson M."/>
            <person name="Priest M."/>
            <person name="Roberts A."/>
            <person name="Saif S."/>
            <person name="Shea T."/>
            <person name="Sisk P."/>
            <person name="Stolte C."/>
            <person name="Sykes S."/>
            <person name="Wortman J."/>
            <person name="Nusbaum C."/>
            <person name="Birren B."/>
        </authorList>
    </citation>
    <scope>NUCLEOTIDE SEQUENCE [LARGE SCALE GENOMIC DNA]</scope>
    <source>
        <strain evidence="2 3">YIT 11850</strain>
    </source>
</reference>
<evidence type="ECO:0000313" key="3">
    <source>
        <dbReference type="Proteomes" id="UP000003277"/>
    </source>
</evidence>
<sequence>MILTYGESEKGLVRKVNEDAINLSVNNLYLLADGMGGYDGGQIASSLAVQSAGRFLGSVPAFSEQLLKESFYAANRAILNEKKDNPELRSMGTTMVAAAEVGDKLVWAHVGDSRLYRFQQGKLEQITVDHSFVMELVNEGKLSRAEMRVHPRKNEITRAVGIEDELKVDTGSFALENGTFILLCTDGVSGMVEDRDLESLIASSPRKTKEDLKELGRLIMEKVYEAGARDNASFILIQFWN</sequence>
<dbReference type="Pfam" id="PF13672">
    <property type="entry name" value="PP2C_2"/>
    <property type="match status" value="1"/>
</dbReference>
<dbReference type="OrthoDB" id="9801841at2"/>
<evidence type="ECO:0000259" key="1">
    <source>
        <dbReference type="PROSITE" id="PS51746"/>
    </source>
</evidence>
<accession>H1CYU3</accession>
<dbReference type="EMBL" id="ADLT01000015">
    <property type="protein sequence ID" value="EHO63514.1"/>
    <property type="molecule type" value="Genomic_DNA"/>
</dbReference>